<keyword evidence="2" id="KW-1185">Reference proteome</keyword>
<proteinExistence type="predicted"/>
<evidence type="ECO:0000313" key="2">
    <source>
        <dbReference type="Proteomes" id="UP001345219"/>
    </source>
</evidence>
<accession>A0AAN7PZ78</accession>
<reference evidence="1 2" key="1">
    <citation type="journal article" date="2023" name="Hortic Res">
        <title>Pangenome of water caltrop reveals structural variations and asymmetric subgenome divergence after allopolyploidization.</title>
        <authorList>
            <person name="Zhang X."/>
            <person name="Chen Y."/>
            <person name="Wang L."/>
            <person name="Yuan Y."/>
            <person name="Fang M."/>
            <person name="Shi L."/>
            <person name="Lu R."/>
            <person name="Comes H.P."/>
            <person name="Ma Y."/>
            <person name="Chen Y."/>
            <person name="Huang G."/>
            <person name="Zhou Y."/>
            <person name="Zheng Z."/>
            <person name="Qiu Y."/>
        </authorList>
    </citation>
    <scope>NUCLEOTIDE SEQUENCE [LARGE SCALE GENOMIC DNA]</scope>
    <source>
        <tissue evidence="1">Roots</tissue>
    </source>
</reference>
<dbReference type="AlphaFoldDB" id="A0AAN7PZ78"/>
<sequence length="213" mass="23891">MVTIFLAATFWRFWVQKRVRPDRGGGHNPIRIWPILKKTGPFPPSPPLQKLGQAHRPPSFFFVSRATSLPSLFPITTDVPSSNRRRLLDGLHISSSRRRLSPNRHCSSFCRPPHCIGVKHLHEPHILPTKGGRGRRSQHLNPIAKLSGIFISDTSNRSSPVRGVRRPDPPTFCPASPIGFLCSRYLRPSPVLFQPVSSPPSNPRLVDETSDLL</sequence>
<comment type="caution">
    <text evidence="1">The sequence shown here is derived from an EMBL/GenBank/DDBJ whole genome shotgun (WGS) entry which is preliminary data.</text>
</comment>
<dbReference type="Proteomes" id="UP001345219">
    <property type="component" value="Chromosome 6"/>
</dbReference>
<protein>
    <submittedName>
        <fullName evidence="1">Uncharacterized protein</fullName>
    </submittedName>
</protein>
<evidence type="ECO:0000313" key="1">
    <source>
        <dbReference type="EMBL" id="KAK4756289.1"/>
    </source>
</evidence>
<organism evidence="1 2">
    <name type="scientific">Trapa incisa</name>
    <dbReference type="NCBI Taxonomy" id="236973"/>
    <lineage>
        <taxon>Eukaryota</taxon>
        <taxon>Viridiplantae</taxon>
        <taxon>Streptophyta</taxon>
        <taxon>Embryophyta</taxon>
        <taxon>Tracheophyta</taxon>
        <taxon>Spermatophyta</taxon>
        <taxon>Magnoliopsida</taxon>
        <taxon>eudicotyledons</taxon>
        <taxon>Gunneridae</taxon>
        <taxon>Pentapetalae</taxon>
        <taxon>rosids</taxon>
        <taxon>malvids</taxon>
        <taxon>Myrtales</taxon>
        <taxon>Lythraceae</taxon>
        <taxon>Trapa</taxon>
    </lineage>
</organism>
<name>A0AAN7PZ78_9MYRT</name>
<gene>
    <name evidence="1" type="ORF">SAY87_006416</name>
</gene>
<dbReference type="EMBL" id="JAXIOK010000013">
    <property type="protein sequence ID" value="KAK4756289.1"/>
    <property type="molecule type" value="Genomic_DNA"/>
</dbReference>